<feature type="transmembrane region" description="Helical" evidence="1">
    <location>
        <begin position="220"/>
        <end position="236"/>
    </location>
</feature>
<keyword evidence="1" id="KW-1133">Transmembrane helix</keyword>
<keyword evidence="1" id="KW-0812">Transmembrane</keyword>
<protein>
    <submittedName>
        <fullName evidence="2">Uncharacterized protein</fullName>
    </submittedName>
</protein>
<dbReference type="RefSeq" id="WP_107792729.1">
    <property type="nucleotide sequence ID" value="NZ_CP049274.1"/>
</dbReference>
<dbReference type="EMBL" id="CP049274">
    <property type="protein sequence ID" value="QPH83987.1"/>
    <property type="molecule type" value="Genomic_DNA"/>
</dbReference>
<dbReference type="PANTHER" id="PTHR37422">
    <property type="entry name" value="TEICHURONIC ACID BIOSYNTHESIS PROTEIN TUAE"/>
    <property type="match status" value="1"/>
</dbReference>
<feature type="transmembrane region" description="Helical" evidence="1">
    <location>
        <begin position="172"/>
        <end position="191"/>
    </location>
</feature>
<feature type="transmembrane region" description="Helical" evidence="1">
    <location>
        <begin position="380"/>
        <end position="395"/>
    </location>
</feature>
<accession>A0A7S9NDZ9</accession>
<sequence length="424" mass="49001">MIIQNKPKLIIFLKRAILFFLSLFLIGQYNEHITAVKNLGIYLALFSTMILFIINTKNTLENIKNNIKNNKTILLLFILLNLYVFGISIFPYDTTQNAFLSAFSEFKRAFVFIFIILLWHDGSYKNSKWLFFTMVIALSLDNLHFFVKGIEEGTLLNLRNAKNQLIQPIDRFYSSFFDNLFIFSLISLFYIKNNFYKFFITIFNIIIGLIFILLTGARGSWLALVLSLVAMLILTSKKEKIDLFNKKFIIICLILLAASACVYYNSTLLQLKVAQGFYTSGRVDILTKRLPLLFSSDRAYIGIGFGGKQYTKFLNDKNINNDDLGPTGIGADGTKYPHHDEPVFIGQYYHYGVVGTAFFVALVFYMLFVSFKRYLSNNKFYIAIFGSILCTYIFRGLFETIYFTHLYVMLGLFIVFYAKTRSDL</sequence>
<feature type="transmembrane region" description="Helical" evidence="1">
    <location>
        <begin position="129"/>
        <end position="147"/>
    </location>
</feature>
<proteinExistence type="predicted"/>
<keyword evidence="1" id="KW-0472">Membrane</keyword>
<evidence type="ECO:0000313" key="2">
    <source>
        <dbReference type="EMBL" id="QPH83987.1"/>
    </source>
</evidence>
<feature type="transmembrane region" description="Helical" evidence="1">
    <location>
        <begin position="72"/>
        <end position="92"/>
    </location>
</feature>
<feature type="transmembrane region" description="Helical" evidence="1">
    <location>
        <begin position="401"/>
        <end position="418"/>
    </location>
</feature>
<feature type="transmembrane region" description="Helical" evidence="1">
    <location>
        <begin position="248"/>
        <end position="266"/>
    </location>
</feature>
<feature type="transmembrane region" description="Helical" evidence="1">
    <location>
        <begin position="98"/>
        <end position="117"/>
    </location>
</feature>
<dbReference type="PANTHER" id="PTHR37422:SF13">
    <property type="entry name" value="LIPOPOLYSACCHARIDE BIOSYNTHESIS PROTEIN PA4999-RELATED"/>
    <property type="match status" value="1"/>
</dbReference>
<feature type="transmembrane region" description="Helical" evidence="1">
    <location>
        <begin position="348"/>
        <end position="368"/>
    </location>
</feature>
<feature type="transmembrane region" description="Helical" evidence="1">
    <location>
        <begin position="198"/>
        <end position="214"/>
    </location>
</feature>
<name>A0A7S9NDZ9_9BACT</name>
<feature type="transmembrane region" description="Helical" evidence="1">
    <location>
        <begin position="41"/>
        <end position="60"/>
    </location>
</feature>
<evidence type="ECO:0000256" key="1">
    <source>
        <dbReference type="SAM" id="Phobius"/>
    </source>
</evidence>
<evidence type="ECO:0000313" key="3">
    <source>
        <dbReference type="Proteomes" id="UP000594630"/>
    </source>
</evidence>
<dbReference type="InterPro" id="IPR051533">
    <property type="entry name" value="WaaL-like"/>
</dbReference>
<organism evidence="2 3">
    <name type="scientific">Campylobacter concisus</name>
    <dbReference type="NCBI Taxonomy" id="199"/>
    <lineage>
        <taxon>Bacteria</taxon>
        <taxon>Pseudomonadati</taxon>
        <taxon>Campylobacterota</taxon>
        <taxon>Epsilonproteobacteria</taxon>
        <taxon>Campylobacterales</taxon>
        <taxon>Campylobacteraceae</taxon>
        <taxon>Campylobacter</taxon>
    </lineage>
</organism>
<reference evidence="2 3" key="1">
    <citation type="journal article" date="2018" name="Emerg. Microbes Infect.">
        <title>Genomic analysis of oral Campylobacter concisus strains identified a potential bacterial molecular marker associated with active Crohn's disease.</title>
        <authorList>
            <person name="Liu F."/>
            <person name="Ma R."/>
            <person name="Tay C.Y.A."/>
            <person name="Octavia S."/>
            <person name="Lan R."/>
            <person name="Chung H.K.L."/>
            <person name="Riordan S.M."/>
            <person name="Grimm M.C."/>
            <person name="Leong R.W."/>
            <person name="Tanaka M.M."/>
            <person name="Connor S."/>
            <person name="Zhang L."/>
        </authorList>
    </citation>
    <scope>NUCLEOTIDE SEQUENCE [LARGE SCALE GENOMIC DNA]</scope>
    <source>
        <strain evidence="2 3">P10CDO-S2</strain>
    </source>
</reference>
<feature type="transmembrane region" description="Helical" evidence="1">
    <location>
        <begin position="12"/>
        <end position="29"/>
    </location>
</feature>
<dbReference type="AlphaFoldDB" id="A0A7S9NDZ9"/>
<dbReference type="Proteomes" id="UP000594630">
    <property type="component" value="Chromosome"/>
</dbReference>
<gene>
    <name evidence="2" type="ORF">CVT06_02315</name>
</gene>